<name>A0A8J6ES44_ELECQ</name>
<evidence type="ECO:0000256" key="1">
    <source>
        <dbReference type="SAM" id="SignalP"/>
    </source>
</evidence>
<organism evidence="2 3">
    <name type="scientific">Eleutherodactylus coqui</name>
    <name type="common">Puerto Rican coqui</name>
    <dbReference type="NCBI Taxonomy" id="57060"/>
    <lineage>
        <taxon>Eukaryota</taxon>
        <taxon>Metazoa</taxon>
        <taxon>Chordata</taxon>
        <taxon>Craniata</taxon>
        <taxon>Vertebrata</taxon>
        <taxon>Euteleostomi</taxon>
        <taxon>Amphibia</taxon>
        <taxon>Batrachia</taxon>
        <taxon>Anura</taxon>
        <taxon>Neobatrachia</taxon>
        <taxon>Hyloidea</taxon>
        <taxon>Eleutherodactylidae</taxon>
        <taxon>Eleutherodactylinae</taxon>
        <taxon>Eleutherodactylus</taxon>
        <taxon>Eleutherodactylus</taxon>
    </lineage>
</organism>
<dbReference type="Proteomes" id="UP000770717">
    <property type="component" value="Unassembled WGS sequence"/>
</dbReference>
<protein>
    <recommendedName>
        <fullName evidence="4">Vesicular, overexpressed in cancer, prosurvival protein 1</fullName>
    </recommendedName>
</protein>
<evidence type="ECO:0008006" key="4">
    <source>
        <dbReference type="Google" id="ProtNLM"/>
    </source>
</evidence>
<keyword evidence="3" id="KW-1185">Reference proteome</keyword>
<feature type="chain" id="PRO_5035322494" description="Vesicular, overexpressed in cancer, prosurvival protein 1" evidence="1">
    <location>
        <begin position="20"/>
        <end position="81"/>
    </location>
</feature>
<accession>A0A8J6ES44</accession>
<comment type="caution">
    <text evidence="2">The sequence shown here is derived from an EMBL/GenBank/DDBJ whole genome shotgun (WGS) entry which is preliminary data.</text>
</comment>
<dbReference type="AlphaFoldDB" id="A0A8J6ES44"/>
<keyword evidence="1" id="KW-0732">Signal</keyword>
<evidence type="ECO:0000313" key="2">
    <source>
        <dbReference type="EMBL" id="KAG9474309.1"/>
    </source>
</evidence>
<feature type="signal peptide" evidence="1">
    <location>
        <begin position="1"/>
        <end position="19"/>
    </location>
</feature>
<sequence length="81" mass="8687">MLIVFSVLCLCGICNNVCRFRTRSTHSSSRDTPLTNIGAPPPYDEVAAKPFLYPPTTSSPPSYSSVILNMDPAPPAMGVQS</sequence>
<reference evidence="2" key="1">
    <citation type="thesis" date="2020" institute="ProQuest LLC" country="789 East Eisenhower Parkway, Ann Arbor, MI, USA">
        <title>Comparative Genomics and Chromosome Evolution.</title>
        <authorList>
            <person name="Mudd A.B."/>
        </authorList>
    </citation>
    <scope>NUCLEOTIDE SEQUENCE</scope>
    <source>
        <strain evidence="2">HN-11 Male</strain>
        <tissue evidence="2">Kidney and liver</tissue>
    </source>
</reference>
<proteinExistence type="predicted"/>
<evidence type="ECO:0000313" key="3">
    <source>
        <dbReference type="Proteomes" id="UP000770717"/>
    </source>
</evidence>
<dbReference type="EMBL" id="WNTK01000013">
    <property type="protein sequence ID" value="KAG9474309.1"/>
    <property type="molecule type" value="Genomic_DNA"/>
</dbReference>
<gene>
    <name evidence="2" type="ORF">GDO78_004555</name>
</gene>